<evidence type="ECO:0000313" key="2">
    <source>
        <dbReference type="Proteomes" id="UP000004525"/>
    </source>
</evidence>
<comment type="caution">
    <text evidence="1">The sequence shown here is derived from an EMBL/GenBank/DDBJ whole genome shotgun (WGS) entry which is preliminary data.</text>
</comment>
<protein>
    <submittedName>
        <fullName evidence="1">Uncharacterized protein</fullName>
    </submittedName>
</protein>
<reference evidence="1" key="1">
    <citation type="submission" date="2009-01" db="EMBL/GenBank/DDBJ databases">
        <authorList>
            <person name="Qin X."/>
            <person name="Bachman B."/>
            <person name="Battles P."/>
            <person name="Bell A."/>
            <person name="Bess C."/>
            <person name="Bickham C."/>
            <person name="Chaboub L."/>
            <person name="Chen D."/>
            <person name="Coyle M."/>
            <person name="Deiros D.R."/>
            <person name="Dinh H."/>
            <person name="Forbes L."/>
            <person name="Fowler G."/>
            <person name="Francisco L."/>
            <person name="Fu Q."/>
            <person name="Gubbala S."/>
            <person name="Hale W."/>
            <person name="Han Y."/>
            <person name="Hemphill L."/>
            <person name="Highlander S.K."/>
            <person name="Hirani K."/>
            <person name="Hogues M."/>
            <person name="Jackson L."/>
            <person name="Jakkamsetti A."/>
            <person name="Javaid M."/>
            <person name="Jiang H."/>
            <person name="Korchina V."/>
            <person name="Kovar C."/>
            <person name="Lara F."/>
            <person name="Lee S."/>
            <person name="Mata R."/>
            <person name="Mathew T."/>
            <person name="Moen C."/>
            <person name="Morales K."/>
            <person name="Munidasa M."/>
            <person name="Nazareth L."/>
            <person name="Ngo R."/>
            <person name="Nguyen L."/>
            <person name="Okwuonu G."/>
            <person name="Ongeri F."/>
            <person name="Patil S."/>
            <person name="Petrosino J."/>
            <person name="Pham C."/>
            <person name="Pham P."/>
            <person name="Pu L.-L."/>
            <person name="Puazo M."/>
            <person name="Raj R."/>
            <person name="Reid J."/>
            <person name="Rouhana J."/>
            <person name="Saada N."/>
            <person name="Shang Y."/>
            <person name="Simmons D."/>
            <person name="Thornton R."/>
            <person name="Warren J."/>
            <person name="Weissenberger G."/>
            <person name="Zhang J."/>
            <person name="Zhang L."/>
            <person name="Zhou C."/>
            <person name="Zhu D."/>
            <person name="Muzny D."/>
            <person name="Worley K."/>
            <person name="Gibbs R."/>
        </authorList>
    </citation>
    <scope>NUCLEOTIDE SEQUENCE [LARGE SCALE GENOMIC DNA]</scope>
    <source>
        <strain evidence="1">LMS2-1</strain>
    </source>
</reference>
<accession>C2JW21</accession>
<proteinExistence type="predicted"/>
<name>C2JW21_LACRM</name>
<gene>
    <name evidence="1" type="ORF">HMPREF0539_1105</name>
</gene>
<evidence type="ECO:0000313" key="1">
    <source>
        <dbReference type="EMBL" id="EEN80766.1"/>
    </source>
</evidence>
<dbReference type="HOGENOM" id="CLU_3062889_0_0_9"/>
<organism evidence="1 2">
    <name type="scientific">Lacticaseibacillus rhamnosus (strain LMS2-1)</name>
    <dbReference type="NCBI Taxonomy" id="525361"/>
    <lineage>
        <taxon>Bacteria</taxon>
        <taxon>Bacillati</taxon>
        <taxon>Bacillota</taxon>
        <taxon>Bacilli</taxon>
        <taxon>Lactobacillales</taxon>
        <taxon>Lactobacillaceae</taxon>
        <taxon>Lacticaseibacillus</taxon>
    </lineage>
</organism>
<sequence length="53" mass="6258">MLVGILNGKPQNKLTKGELFFRWEVRFYFAIWRDLLNGSNQALTKTVFLSHRC</sequence>
<dbReference type="EMBL" id="ACIZ01000048">
    <property type="protein sequence ID" value="EEN80766.1"/>
    <property type="molecule type" value="Genomic_DNA"/>
</dbReference>
<dbReference type="Proteomes" id="UP000004525">
    <property type="component" value="Unassembled WGS sequence"/>
</dbReference>
<dbReference type="AlphaFoldDB" id="C2JW21"/>
<keyword evidence="2" id="KW-1185">Reference proteome</keyword>